<keyword evidence="2" id="KW-0677">Repeat</keyword>
<keyword evidence="4" id="KW-0812">Transmembrane</keyword>
<dbReference type="PANTHER" id="PTHR46228">
    <property type="entry name" value="KELCH DOMAIN-CONTAINING PROTEIN"/>
    <property type="match status" value="1"/>
</dbReference>
<keyword evidence="1" id="KW-0880">Kelch repeat</keyword>
<feature type="compositionally biased region" description="Polar residues" evidence="3">
    <location>
        <begin position="705"/>
        <end position="722"/>
    </location>
</feature>
<evidence type="ECO:0000256" key="2">
    <source>
        <dbReference type="ARBA" id="ARBA00022737"/>
    </source>
</evidence>
<feature type="transmembrane region" description="Helical" evidence="4">
    <location>
        <begin position="523"/>
        <end position="546"/>
    </location>
</feature>
<feature type="compositionally biased region" description="Polar residues" evidence="3">
    <location>
        <begin position="756"/>
        <end position="766"/>
    </location>
</feature>
<evidence type="ECO:0000313" key="7">
    <source>
        <dbReference type="Proteomes" id="UP000078544"/>
    </source>
</evidence>
<name>A0A166U884_9HYPO</name>
<feature type="region of interest" description="Disordered" evidence="3">
    <location>
        <begin position="632"/>
        <end position="773"/>
    </location>
</feature>
<dbReference type="OrthoDB" id="10251809at2759"/>
<evidence type="ECO:0000256" key="4">
    <source>
        <dbReference type="SAM" id="Phobius"/>
    </source>
</evidence>
<proteinExistence type="predicted"/>
<evidence type="ECO:0000256" key="1">
    <source>
        <dbReference type="ARBA" id="ARBA00022441"/>
    </source>
</evidence>
<keyword evidence="5" id="KW-0732">Signal</keyword>
<comment type="caution">
    <text evidence="6">The sequence shown here is derived from an EMBL/GenBank/DDBJ whole genome shotgun (WGS) entry which is preliminary data.</text>
</comment>
<dbReference type="SUPFAM" id="SSF50965">
    <property type="entry name" value="Galactose oxidase, central domain"/>
    <property type="match status" value="1"/>
</dbReference>
<feature type="compositionally biased region" description="Polar residues" evidence="3">
    <location>
        <begin position="643"/>
        <end position="652"/>
    </location>
</feature>
<dbReference type="STRING" id="1081109.A0A166U884"/>
<evidence type="ECO:0000256" key="5">
    <source>
        <dbReference type="SAM" id="SignalP"/>
    </source>
</evidence>
<feature type="signal peptide" evidence="5">
    <location>
        <begin position="1"/>
        <end position="18"/>
    </location>
</feature>
<dbReference type="InterPro" id="IPR011043">
    <property type="entry name" value="Gal_Oxase/kelch_b-propeller"/>
</dbReference>
<gene>
    <name evidence="6" type="ORF">AAL_01514</name>
</gene>
<reference evidence="6 7" key="1">
    <citation type="journal article" date="2016" name="Genome Biol. Evol.">
        <title>Divergent and convergent evolution of fungal pathogenicity.</title>
        <authorList>
            <person name="Shang Y."/>
            <person name="Xiao G."/>
            <person name="Zheng P."/>
            <person name="Cen K."/>
            <person name="Zhan S."/>
            <person name="Wang C."/>
        </authorList>
    </citation>
    <scope>NUCLEOTIDE SEQUENCE [LARGE SCALE GENOMIC DNA]</scope>
    <source>
        <strain evidence="6 7">RCEF 2490</strain>
    </source>
</reference>
<organism evidence="6 7">
    <name type="scientific">Moelleriella libera RCEF 2490</name>
    <dbReference type="NCBI Taxonomy" id="1081109"/>
    <lineage>
        <taxon>Eukaryota</taxon>
        <taxon>Fungi</taxon>
        <taxon>Dikarya</taxon>
        <taxon>Ascomycota</taxon>
        <taxon>Pezizomycotina</taxon>
        <taxon>Sordariomycetes</taxon>
        <taxon>Hypocreomycetidae</taxon>
        <taxon>Hypocreales</taxon>
        <taxon>Clavicipitaceae</taxon>
        <taxon>Moelleriella</taxon>
    </lineage>
</organism>
<accession>A0A166U884</accession>
<evidence type="ECO:0000313" key="6">
    <source>
        <dbReference type="EMBL" id="OAA32182.1"/>
    </source>
</evidence>
<dbReference type="InterPro" id="IPR015915">
    <property type="entry name" value="Kelch-typ_b-propeller"/>
</dbReference>
<dbReference type="EMBL" id="AZGY01000002">
    <property type="protein sequence ID" value="OAA32182.1"/>
    <property type="molecule type" value="Genomic_DNA"/>
</dbReference>
<protein>
    <submittedName>
        <fullName evidence="6">Galactose oxidase/kelch, beta-propeller</fullName>
    </submittedName>
</protein>
<sequence length="773" mass="83374">MSLKVWFGAMCAAGHCLAEGQFIGWKGDQVNTSICQWQQPRAALIRDTVYLDGGNIWWSPGLADGRAGGPVLEPNYQGNILTFNLSESFAKDTNTTGLLLKNIITKARGGQANGVSSEPNAVDGAMLANDAEFFLYGGVLNRNDDLFTQPSGNEVLAWRGYPYGPDKPSWPKGLATSSLNGKLTPYVAYGGAANAPSENMAWYFSGLTSPTKGPIMDISANDTARAMNISKTLISLDMTTQNFEKWSNDTLPDAVKGRANPEVVWVPVGTQGILVVLGGVVYPEWVTVTHRSENETLSESQSRDFMQIIDIYDVASKVWYQQTTEGGPTTKTRGCAVVAPARDFSSFNIYYYGGYDGIHLSNDFSDEVWVLSLPSFTWTSISKGTASHARAGHKCFMPYPDQMMVFGGATPRKGTSLSCLDQGPIVVFNLTSGAWMDSYSPTNFADYGVHRDIVRAVGGNAAGGATVTKPASGWSSRALGDIFSVAYDQNKLKRYYPYPSAGSTPRATNLPDNPSDSGGQLKILLPAILGSIAFLSGTVLAIWCFCCKHRRRSSRSTSSSTAADSSRNVAMWLRGHRASKQLTFTDSRITSTAVSPDLTERAGSRLSPLSEKSGTVIAEMADTQVSELCGSSSPAELHDTGFTPMSQSQRNLSYFGPESPWSPVGTTYFQKHRTPENQSTSSQNMHRDRPVAGSPEPDPGARLVSRTQTPSSGALSVIQQFQEAVPEEAQMESPLSPCVMGEGHPNDLAYPASLVSPLQQTETKQGGSHAREQ</sequence>
<keyword evidence="7" id="KW-1185">Reference proteome</keyword>
<feature type="chain" id="PRO_5007880451" evidence="5">
    <location>
        <begin position="19"/>
        <end position="773"/>
    </location>
</feature>
<dbReference type="PANTHER" id="PTHR46228:SF2">
    <property type="entry name" value="KELCH REPEAT PROTEIN (AFU_ORTHOLOGUE AFUA_4G14350)"/>
    <property type="match status" value="1"/>
</dbReference>
<dbReference type="Proteomes" id="UP000078544">
    <property type="component" value="Unassembled WGS sequence"/>
</dbReference>
<dbReference type="Gene3D" id="2.120.10.80">
    <property type="entry name" value="Kelch-type beta propeller"/>
    <property type="match status" value="1"/>
</dbReference>
<dbReference type="AlphaFoldDB" id="A0A166U884"/>
<evidence type="ECO:0000256" key="3">
    <source>
        <dbReference type="SAM" id="MobiDB-lite"/>
    </source>
</evidence>
<keyword evidence="4" id="KW-1133">Transmembrane helix</keyword>
<keyword evidence="4" id="KW-0472">Membrane</keyword>